<dbReference type="InterPro" id="IPR016024">
    <property type="entry name" value="ARM-type_fold"/>
</dbReference>
<dbReference type="SUPFAM" id="SSF48371">
    <property type="entry name" value="ARM repeat"/>
    <property type="match status" value="1"/>
</dbReference>
<organism evidence="4 5">
    <name type="scientific">Sporormia fimetaria CBS 119925</name>
    <dbReference type="NCBI Taxonomy" id="1340428"/>
    <lineage>
        <taxon>Eukaryota</taxon>
        <taxon>Fungi</taxon>
        <taxon>Dikarya</taxon>
        <taxon>Ascomycota</taxon>
        <taxon>Pezizomycotina</taxon>
        <taxon>Dothideomycetes</taxon>
        <taxon>Pleosporomycetidae</taxon>
        <taxon>Pleosporales</taxon>
        <taxon>Sporormiaceae</taxon>
        <taxon>Sporormia</taxon>
    </lineage>
</organism>
<evidence type="ECO:0000313" key="4">
    <source>
        <dbReference type="EMBL" id="KAF2742035.1"/>
    </source>
</evidence>
<proteinExistence type="predicted"/>
<evidence type="ECO:0000313" key="5">
    <source>
        <dbReference type="Proteomes" id="UP000799440"/>
    </source>
</evidence>
<dbReference type="AlphaFoldDB" id="A0A6A6UV67"/>
<dbReference type="InterPro" id="IPR039662">
    <property type="entry name" value="Cohesin_Scc3/SA"/>
</dbReference>
<dbReference type="PANTHER" id="PTHR11199">
    <property type="entry name" value="STROMAL ANTIGEN"/>
    <property type="match status" value="1"/>
</dbReference>
<feature type="coiled-coil region" evidence="1">
    <location>
        <begin position="541"/>
        <end position="568"/>
    </location>
</feature>
<accession>A0A6A6UV67</accession>
<dbReference type="PROSITE" id="PS51425">
    <property type="entry name" value="SCD"/>
    <property type="match status" value="1"/>
</dbReference>
<feature type="region of interest" description="Disordered" evidence="2">
    <location>
        <begin position="974"/>
        <end position="1014"/>
    </location>
</feature>
<reference evidence="4" key="1">
    <citation type="journal article" date="2020" name="Stud. Mycol.">
        <title>101 Dothideomycetes genomes: a test case for predicting lifestyles and emergence of pathogens.</title>
        <authorList>
            <person name="Haridas S."/>
            <person name="Albert R."/>
            <person name="Binder M."/>
            <person name="Bloem J."/>
            <person name="Labutti K."/>
            <person name="Salamov A."/>
            <person name="Andreopoulos B."/>
            <person name="Baker S."/>
            <person name="Barry K."/>
            <person name="Bills G."/>
            <person name="Bluhm B."/>
            <person name="Cannon C."/>
            <person name="Castanera R."/>
            <person name="Culley D."/>
            <person name="Daum C."/>
            <person name="Ezra D."/>
            <person name="Gonzalez J."/>
            <person name="Henrissat B."/>
            <person name="Kuo A."/>
            <person name="Liang C."/>
            <person name="Lipzen A."/>
            <person name="Lutzoni F."/>
            <person name="Magnuson J."/>
            <person name="Mondo S."/>
            <person name="Nolan M."/>
            <person name="Ohm R."/>
            <person name="Pangilinan J."/>
            <person name="Park H.-J."/>
            <person name="Ramirez L."/>
            <person name="Alfaro M."/>
            <person name="Sun H."/>
            <person name="Tritt A."/>
            <person name="Yoshinaga Y."/>
            <person name="Zwiers L.-H."/>
            <person name="Turgeon B."/>
            <person name="Goodwin S."/>
            <person name="Spatafora J."/>
            <person name="Crous P."/>
            <person name="Grigoriev I."/>
        </authorList>
    </citation>
    <scope>NUCLEOTIDE SEQUENCE</scope>
    <source>
        <strain evidence="4">CBS 119925</strain>
    </source>
</reference>
<dbReference type="InterPro" id="IPR011989">
    <property type="entry name" value="ARM-like"/>
</dbReference>
<feature type="compositionally biased region" description="Acidic residues" evidence="2">
    <location>
        <begin position="999"/>
        <end position="1014"/>
    </location>
</feature>
<dbReference type="InterPro" id="IPR013721">
    <property type="entry name" value="STAG"/>
</dbReference>
<gene>
    <name evidence="4" type="ORF">M011DRAFT_497740</name>
</gene>
<dbReference type="InterPro" id="IPR056396">
    <property type="entry name" value="HEAT_SCC3-SA"/>
</dbReference>
<name>A0A6A6UV67_9PLEO</name>
<evidence type="ECO:0000256" key="1">
    <source>
        <dbReference type="SAM" id="Coils"/>
    </source>
</evidence>
<feature type="coiled-coil region" evidence="1">
    <location>
        <begin position="208"/>
        <end position="235"/>
    </location>
</feature>
<dbReference type="GO" id="GO:0007062">
    <property type="term" value="P:sister chromatid cohesion"/>
    <property type="evidence" value="ECO:0007669"/>
    <property type="project" value="UniProtKB-ARBA"/>
</dbReference>
<dbReference type="InterPro" id="IPR020839">
    <property type="entry name" value="SCD"/>
</dbReference>
<protein>
    <submittedName>
        <fullName evidence="4">STAG-domain-containing protein</fullName>
    </submittedName>
</protein>
<keyword evidence="1" id="KW-0175">Coiled coil</keyword>
<dbReference type="GO" id="GO:0000785">
    <property type="term" value="C:chromatin"/>
    <property type="evidence" value="ECO:0007669"/>
    <property type="project" value="TreeGrafter"/>
</dbReference>
<keyword evidence="5" id="KW-1185">Reference proteome</keyword>
<evidence type="ECO:0000259" key="3">
    <source>
        <dbReference type="PROSITE" id="PS51425"/>
    </source>
</evidence>
<feature type="region of interest" description="Disordered" evidence="2">
    <location>
        <begin position="898"/>
        <end position="922"/>
    </location>
</feature>
<dbReference type="EMBL" id="MU006616">
    <property type="protein sequence ID" value="KAF2742035.1"/>
    <property type="molecule type" value="Genomic_DNA"/>
</dbReference>
<sequence length="1014" mass="113041">MNKRKRTVSLAIRPATKKARVRKSAVGDTSGGLYAQVFGGDSNVDDIAAEWLTGFNEHEAKAVAQLVNFVFRCSGCSIEIDEDDVGDPDNCPNRLAEVQDEYQAQDITDYPLIAKTKGAAAFKITLQAFFTSLIETLAQANTLYENPELLENIQVWVSSMTSSSNRPFRHTSTVVCLSIISGLCRVGRQLVENAAKKNRQRETESKKARVNKARLATLKQEIDEINERLQLVNHTLTDWFDTVYVHRYRDVDPKIRVECVDALADWVFTYPDKYFDGTHLRYMGWVLSDPHAPTRAEVLKHMQKLFRDKDKISGLKTFSERFRPRLVEMATHDAETSVRAASIQLLDTFGGAGLLEPDDVDSICRLIFDAEPKVRKAVVGFFAETINSAYEQQIEDMGGQEAVDEALGEEGEEDLQTPRLEWLKLKCLVEQLVTYDSEDSESAPQIDGLPPSTVALGLVAVGLESRFYLAAQALYDNISELRSWEVLAGYLLHDHSEVPAQNGGSEDVRTTLHQTCKLSDREEVVLLDVLTASVKLDLQRLAESQKEKKKTKAEKQALKEEEAEAVKKLSGIIPKLLKKFGASPEAAALCLRLERQLNLDIFQELRQDAALAALLDDVSRQFLTHHHERVLDEAIESILHALTHEDSRDATEPIVRRLWDDIIDTFIQLRKDQDLTTRGSLDDETLTGITNTVLKIAKLGRISEPSVLDRKPVSRGKPQKFAADAEPPISSLLEMLGRGIPSDDVDAETDIAEDALTRHTMSTMLLYFVWKARHCADAMAAGTPVADNILEAIATRRDACITALVEILRSRKGADEIRLDATNLLLDISNLLYALPNAKARANNGSPQNADDEAEDEDWRALCQKIDKPTTKLLLNILSAAEMSVAKLTGKKLEDVDVDAEPLDVDGAPEDSDDEEETEGEERKMRALLAEGRLCFLGSRLVHGVQVGTLGDDVRKRLERNKMRLGHDWKEIVGHLAPPKAPRAQRSRGGGKKKKSEEVVVEVEDDEIEDSAEE</sequence>
<dbReference type="Pfam" id="PF21581">
    <property type="entry name" value="SCD"/>
    <property type="match status" value="1"/>
</dbReference>
<feature type="domain" description="SCD" evidence="3">
    <location>
        <begin position="244"/>
        <end position="329"/>
    </location>
</feature>
<dbReference type="Pfam" id="PF08514">
    <property type="entry name" value="STAG"/>
    <property type="match status" value="1"/>
</dbReference>
<dbReference type="Gene3D" id="1.25.10.10">
    <property type="entry name" value="Leucine-rich Repeat Variant"/>
    <property type="match status" value="1"/>
</dbReference>
<dbReference type="Pfam" id="PF24571">
    <property type="entry name" value="HEAT_SCC3-SA"/>
    <property type="match status" value="1"/>
</dbReference>
<dbReference type="GO" id="GO:0003682">
    <property type="term" value="F:chromatin binding"/>
    <property type="evidence" value="ECO:0007669"/>
    <property type="project" value="TreeGrafter"/>
</dbReference>
<dbReference type="GO" id="GO:0005634">
    <property type="term" value="C:nucleus"/>
    <property type="evidence" value="ECO:0007669"/>
    <property type="project" value="TreeGrafter"/>
</dbReference>
<evidence type="ECO:0000256" key="2">
    <source>
        <dbReference type="SAM" id="MobiDB-lite"/>
    </source>
</evidence>
<feature type="compositionally biased region" description="Basic residues" evidence="2">
    <location>
        <begin position="983"/>
        <end position="994"/>
    </location>
</feature>
<dbReference type="Proteomes" id="UP000799440">
    <property type="component" value="Unassembled WGS sequence"/>
</dbReference>
<dbReference type="PANTHER" id="PTHR11199:SF0">
    <property type="entry name" value="LD34181P-RELATED"/>
    <property type="match status" value="1"/>
</dbReference>
<dbReference type="OrthoDB" id="498590at2759"/>
<feature type="compositionally biased region" description="Acidic residues" evidence="2">
    <location>
        <begin position="898"/>
        <end position="920"/>
    </location>
</feature>
<dbReference type="GO" id="GO:0008278">
    <property type="term" value="C:cohesin complex"/>
    <property type="evidence" value="ECO:0007669"/>
    <property type="project" value="TreeGrafter"/>
</dbReference>